<accession>A0A0B7A197</accession>
<sequence>MKILAIKNMQQHAPVLQSPPLLSLSTSLSNSAQFLLGQRSCGASSNNVDLKSGTQVFSQSTPKEVAEEICKHFKNCCLTTTESLNFIGLRLKVMRRQFVCC</sequence>
<name>A0A0B7A197_9EUPU</name>
<reference evidence="1" key="1">
    <citation type="submission" date="2014-12" db="EMBL/GenBank/DDBJ databases">
        <title>Insight into the proteome of Arion vulgaris.</title>
        <authorList>
            <person name="Aradska J."/>
            <person name="Bulat T."/>
            <person name="Smidak R."/>
            <person name="Sarate P."/>
            <person name="Gangsoo J."/>
            <person name="Sialana F."/>
            <person name="Bilban M."/>
            <person name="Lubec G."/>
        </authorList>
    </citation>
    <scope>NUCLEOTIDE SEQUENCE</scope>
    <source>
        <tissue evidence="1">Skin</tissue>
    </source>
</reference>
<organism evidence="1">
    <name type="scientific">Arion vulgaris</name>
    <dbReference type="NCBI Taxonomy" id="1028688"/>
    <lineage>
        <taxon>Eukaryota</taxon>
        <taxon>Metazoa</taxon>
        <taxon>Spiralia</taxon>
        <taxon>Lophotrochozoa</taxon>
        <taxon>Mollusca</taxon>
        <taxon>Gastropoda</taxon>
        <taxon>Heterobranchia</taxon>
        <taxon>Euthyneura</taxon>
        <taxon>Panpulmonata</taxon>
        <taxon>Eupulmonata</taxon>
        <taxon>Stylommatophora</taxon>
        <taxon>Helicina</taxon>
        <taxon>Arionoidea</taxon>
        <taxon>Arionidae</taxon>
        <taxon>Arion</taxon>
    </lineage>
</organism>
<protein>
    <submittedName>
        <fullName evidence="1">Uncharacterized protein</fullName>
    </submittedName>
</protein>
<evidence type="ECO:0000313" key="1">
    <source>
        <dbReference type="EMBL" id="CEK73730.1"/>
    </source>
</evidence>
<proteinExistence type="predicted"/>
<dbReference type="EMBL" id="HACG01026865">
    <property type="protein sequence ID" value="CEK73730.1"/>
    <property type="molecule type" value="Transcribed_RNA"/>
</dbReference>
<dbReference type="AlphaFoldDB" id="A0A0B7A197"/>
<gene>
    <name evidence="1" type="primary">ORF88010</name>
</gene>